<sequence>MFSFIYSMLHNQADAEDVYQQTTIVMWEKFGEYQPGTSFVNWALAIAHNKIKQFRRQTGRDRLHFDDRVMQLMAETYSELEVRKSSSERFEGLLHCLSKLTDKQRRVLRLRYSDSFSIQDLAQRERKSEAAMVMVLARLRKSLQACITAAISRGLVDG</sequence>
<dbReference type="InterPro" id="IPR013249">
    <property type="entry name" value="RNA_pol_sigma70_r4_t2"/>
</dbReference>
<dbReference type="SUPFAM" id="SSF88946">
    <property type="entry name" value="Sigma2 domain of RNA polymerase sigma factors"/>
    <property type="match status" value="1"/>
</dbReference>
<dbReference type="PANTHER" id="PTHR43133:SF51">
    <property type="entry name" value="RNA POLYMERASE SIGMA FACTOR"/>
    <property type="match status" value="1"/>
</dbReference>
<keyword evidence="3" id="KW-0731">Sigma factor</keyword>
<dbReference type="PANTHER" id="PTHR43133">
    <property type="entry name" value="RNA POLYMERASE ECF-TYPE SIGMA FACTO"/>
    <property type="match status" value="1"/>
</dbReference>
<name>A0A9X2JF47_9BACT</name>
<dbReference type="InterPro" id="IPR014331">
    <property type="entry name" value="RNA_pol_sigma70_ECF_RHOBA"/>
</dbReference>
<dbReference type="Gene3D" id="1.10.10.10">
    <property type="entry name" value="Winged helix-like DNA-binding domain superfamily/Winged helix DNA-binding domain"/>
    <property type="match status" value="1"/>
</dbReference>
<dbReference type="GO" id="GO:0006352">
    <property type="term" value="P:DNA-templated transcription initiation"/>
    <property type="evidence" value="ECO:0007669"/>
    <property type="project" value="InterPro"/>
</dbReference>
<dbReference type="InterPro" id="IPR013324">
    <property type="entry name" value="RNA_pol_sigma_r3/r4-like"/>
</dbReference>
<dbReference type="InterPro" id="IPR036388">
    <property type="entry name" value="WH-like_DNA-bd_sf"/>
</dbReference>
<keyword evidence="4" id="KW-0804">Transcription</keyword>
<evidence type="ECO:0000256" key="1">
    <source>
        <dbReference type="ARBA" id="ARBA00010641"/>
    </source>
</evidence>
<evidence type="ECO:0000313" key="8">
    <source>
        <dbReference type="Proteomes" id="UP001155241"/>
    </source>
</evidence>
<organism evidence="7 8">
    <name type="scientific">Aeoliella straminimaris</name>
    <dbReference type="NCBI Taxonomy" id="2954799"/>
    <lineage>
        <taxon>Bacteria</taxon>
        <taxon>Pseudomonadati</taxon>
        <taxon>Planctomycetota</taxon>
        <taxon>Planctomycetia</taxon>
        <taxon>Pirellulales</taxon>
        <taxon>Lacipirellulaceae</taxon>
        <taxon>Aeoliella</taxon>
    </lineage>
</organism>
<evidence type="ECO:0000256" key="4">
    <source>
        <dbReference type="ARBA" id="ARBA00023163"/>
    </source>
</evidence>
<protein>
    <submittedName>
        <fullName evidence="7">Sigma-70 family RNA polymerase sigma factor</fullName>
    </submittedName>
</protein>
<gene>
    <name evidence="7" type="ORF">NG895_07125</name>
</gene>
<comment type="similarity">
    <text evidence="1">Belongs to the sigma-70 factor family. ECF subfamily.</text>
</comment>
<feature type="domain" description="RNA polymerase sigma factor 70 region 4 type 2" evidence="6">
    <location>
        <begin position="93"/>
        <end position="141"/>
    </location>
</feature>
<dbReference type="Proteomes" id="UP001155241">
    <property type="component" value="Unassembled WGS sequence"/>
</dbReference>
<feature type="domain" description="RNA polymerase sigma-70 region 2" evidence="5">
    <location>
        <begin position="2"/>
        <end position="60"/>
    </location>
</feature>
<dbReference type="InterPro" id="IPR014284">
    <property type="entry name" value="RNA_pol_sigma-70_dom"/>
</dbReference>
<dbReference type="Pfam" id="PF08281">
    <property type="entry name" value="Sigma70_r4_2"/>
    <property type="match status" value="1"/>
</dbReference>
<dbReference type="GO" id="GO:0016987">
    <property type="term" value="F:sigma factor activity"/>
    <property type="evidence" value="ECO:0007669"/>
    <property type="project" value="UniProtKB-KW"/>
</dbReference>
<keyword evidence="8" id="KW-1185">Reference proteome</keyword>
<comment type="caution">
    <text evidence="7">The sequence shown here is derived from an EMBL/GenBank/DDBJ whole genome shotgun (WGS) entry which is preliminary data.</text>
</comment>
<dbReference type="Pfam" id="PF04542">
    <property type="entry name" value="Sigma70_r2"/>
    <property type="match status" value="1"/>
</dbReference>
<dbReference type="SUPFAM" id="SSF88659">
    <property type="entry name" value="Sigma3 and sigma4 domains of RNA polymerase sigma factors"/>
    <property type="match status" value="1"/>
</dbReference>
<accession>A0A9X2JF47</accession>
<dbReference type="NCBIfam" id="TIGR02989">
    <property type="entry name" value="Sig-70_gvs1"/>
    <property type="match status" value="1"/>
</dbReference>
<dbReference type="InterPro" id="IPR007627">
    <property type="entry name" value="RNA_pol_sigma70_r2"/>
</dbReference>
<evidence type="ECO:0000259" key="6">
    <source>
        <dbReference type="Pfam" id="PF08281"/>
    </source>
</evidence>
<evidence type="ECO:0000256" key="2">
    <source>
        <dbReference type="ARBA" id="ARBA00023015"/>
    </source>
</evidence>
<evidence type="ECO:0000259" key="5">
    <source>
        <dbReference type="Pfam" id="PF04542"/>
    </source>
</evidence>
<evidence type="ECO:0000256" key="3">
    <source>
        <dbReference type="ARBA" id="ARBA00023082"/>
    </source>
</evidence>
<proteinExistence type="inferred from homology"/>
<dbReference type="AlphaFoldDB" id="A0A9X2JF47"/>
<dbReference type="InterPro" id="IPR013325">
    <property type="entry name" value="RNA_pol_sigma_r2"/>
</dbReference>
<evidence type="ECO:0000313" key="7">
    <source>
        <dbReference type="EMBL" id="MCO6043675.1"/>
    </source>
</evidence>
<dbReference type="NCBIfam" id="TIGR02937">
    <property type="entry name" value="sigma70-ECF"/>
    <property type="match status" value="1"/>
</dbReference>
<reference evidence="7" key="1">
    <citation type="submission" date="2022-06" db="EMBL/GenBank/DDBJ databases">
        <title>Aeoliella straminimaris, a novel planctomycete from sediments.</title>
        <authorList>
            <person name="Vitorino I.R."/>
            <person name="Lage O.M."/>
        </authorList>
    </citation>
    <scope>NUCLEOTIDE SEQUENCE</scope>
    <source>
        <strain evidence="7">ICT_H6.2</strain>
    </source>
</reference>
<keyword evidence="2" id="KW-0805">Transcription regulation</keyword>
<dbReference type="GO" id="GO:0003677">
    <property type="term" value="F:DNA binding"/>
    <property type="evidence" value="ECO:0007669"/>
    <property type="project" value="InterPro"/>
</dbReference>
<dbReference type="EMBL" id="JAMXLR010000026">
    <property type="protein sequence ID" value="MCO6043675.1"/>
    <property type="molecule type" value="Genomic_DNA"/>
</dbReference>
<dbReference type="Gene3D" id="1.10.1740.10">
    <property type="match status" value="1"/>
</dbReference>
<dbReference type="InterPro" id="IPR039425">
    <property type="entry name" value="RNA_pol_sigma-70-like"/>
</dbReference>